<gene>
    <name evidence="7" type="ORF">Fcan01_01168</name>
</gene>
<accession>A0A226F5U7</accession>
<name>A0A226F5U7_FOLCA</name>
<feature type="transmembrane region" description="Helical" evidence="5">
    <location>
        <begin position="172"/>
        <end position="198"/>
    </location>
</feature>
<feature type="transmembrane region" description="Helical" evidence="5">
    <location>
        <begin position="210"/>
        <end position="230"/>
    </location>
</feature>
<keyword evidence="8" id="KW-1185">Reference proteome</keyword>
<evidence type="ECO:0000256" key="1">
    <source>
        <dbReference type="ARBA" id="ARBA00004141"/>
    </source>
</evidence>
<keyword evidence="4 5" id="KW-0472">Membrane</keyword>
<dbReference type="AlphaFoldDB" id="A0A226F5U7"/>
<evidence type="ECO:0000313" key="8">
    <source>
        <dbReference type="Proteomes" id="UP000198287"/>
    </source>
</evidence>
<organism evidence="7 8">
    <name type="scientific">Folsomia candida</name>
    <name type="common">Springtail</name>
    <dbReference type="NCBI Taxonomy" id="158441"/>
    <lineage>
        <taxon>Eukaryota</taxon>
        <taxon>Metazoa</taxon>
        <taxon>Ecdysozoa</taxon>
        <taxon>Arthropoda</taxon>
        <taxon>Hexapoda</taxon>
        <taxon>Collembola</taxon>
        <taxon>Entomobryomorpha</taxon>
        <taxon>Isotomoidea</taxon>
        <taxon>Isotomidae</taxon>
        <taxon>Proisotominae</taxon>
        <taxon>Folsomia</taxon>
    </lineage>
</organism>
<evidence type="ECO:0000256" key="2">
    <source>
        <dbReference type="ARBA" id="ARBA00022692"/>
    </source>
</evidence>
<evidence type="ECO:0000256" key="3">
    <source>
        <dbReference type="ARBA" id="ARBA00022989"/>
    </source>
</evidence>
<proteinExistence type="predicted"/>
<evidence type="ECO:0000256" key="6">
    <source>
        <dbReference type="SAM" id="SignalP"/>
    </source>
</evidence>
<feature type="transmembrane region" description="Helical" evidence="5">
    <location>
        <begin position="140"/>
        <end position="160"/>
    </location>
</feature>
<dbReference type="InterPro" id="IPR006214">
    <property type="entry name" value="Bax_inhibitor_1-related"/>
</dbReference>
<keyword evidence="2 5" id="KW-0812">Transmembrane</keyword>
<evidence type="ECO:0000256" key="4">
    <source>
        <dbReference type="ARBA" id="ARBA00023136"/>
    </source>
</evidence>
<dbReference type="OrthoDB" id="7933078at2759"/>
<comment type="caution">
    <text evidence="7">The sequence shown here is derived from an EMBL/GenBank/DDBJ whole genome shotgun (WGS) entry which is preliminary data.</text>
</comment>
<feature type="signal peptide" evidence="6">
    <location>
        <begin position="1"/>
        <end position="21"/>
    </location>
</feature>
<dbReference type="GO" id="GO:0016020">
    <property type="term" value="C:membrane"/>
    <property type="evidence" value="ECO:0007669"/>
    <property type="project" value="UniProtKB-SubCell"/>
</dbReference>
<feature type="transmembrane region" description="Helical" evidence="5">
    <location>
        <begin position="262"/>
        <end position="286"/>
    </location>
</feature>
<feature type="chain" id="PRO_5012217756" evidence="6">
    <location>
        <begin position="22"/>
        <end position="414"/>
    </location>
</feature>
<dbReference type="PANTHER" id="PTHR23291:SF47">
    <property type="entry name" value="TRANSMEMBRANE BAX INHIBITOR MOTIF CONTAINING 7"/>
    <property type="match status" value="1"/>
</dbReference>
<dbReference type="Pfam" id="PF01027">
    <property type="entry name" value="Bax1-I"/>
    <property type="match status" value="1"/>
</dbReference>
<feature type="transmembrane region" description="Helical" evidence="5">
    <location>
        <begin position="340"/>
        <end position="362"/>
    </location>
</feature>
<dbReference type="Proteomes" id="UP000198287">
    <property type="component" value="Unassembled WGS sequence"/>
</dbReference>
<evidence type="ECO:0000256" key="5">
    <source>
        <dbReference type="SAM" id="Phobius"/>
    </source>
</evidence>
<keyword evidence="6" id="KW-0732">Signal</keyword>
<feature type="transmembrane region" description="Helical" evidence="5">
    <location>
        <begin position="298"/>
        <end position="320"/>
    </location>
</feature>
<keyword evidence="3 5" id="KW-1133">Transmembrane helix</keyword>
<dbReference type="PANTHER" id="PTHR23291">
    <property type="entry name" value="BAX INHIBITOR-RELATED"/>
    <property type="match status" value="1"/>
</dbReference>
<dbReference type="EMBL" id="LNIX01000001">
    <property type="protein sequence ID" value="OXA64700.1"/>
    <property type="molecule type" value="Genomic_DNA"/>
</dbReference>
<reference evidence="7 8" key="1">
    <citation type="submission" date="2015-12" db="EMBL/GenBank/DDBJ databases">
        <title>The genome of Folsomia candida.</title>
        <authorList>
            <person name="Faddeeva A."/>
            <person name="Derks M.F."/>
            <person name="Anvar Y."/>
            <person name="Smit S."/>
            <person name="Van Straalen N."/>
            <person name="Roelofs D."/>
        </authorList>
    </citation>
    <scope>NUCLEOTIDE SEQUENCE [LARGE SCALE GENOMIC DNA]</scope>
    <source>
        <strain evidence="7 8">VU population</strain>
        <tissue evidence="7">Whole body</tissue>
    </source>
</reference>
<protein>
    <submittedName>
        <fullName evidence="7">Protein lifeguard 1</fullName>
    </submittedName>
</protein>
<comment type="subcellular location">
    <subcellularLocation>
        <location evidence="1">Membrane</location>
        <topology evidence="1">Multi-pass membrane protein</topology>
    </subcellularLocation>
</comment>
<sequence>MNPSITLSILLIAVMISGGTSQKLPADDIRPPIWIDQCVNCTTICSVYLTCLKSQVTYLLENNNPGICRLCCIHPREFGPHLIGYTVKKTTTIEMSSSPQVFTYTEEPQNYYNPPNFEYSKDETLLFTDKSIRIGFARKVFSILLIQILFTFGLVALLTFHTEINSKLHKSMYIQDIFVYASFGFALVDLAIILIILFQPKTISKTPWNYVVLALVTICTSIPLAILTAYIETKQSVFFVIGMMVCMVVSLLLFSLQTRQELTYLTGFFISLTSTAAAGAIMYFVVRDLPENKDQEGMVAGILGACLIVTVLFGMIWIAIARGIMFGEPSSKMACSPEDFILASMLLYIITIAIFVLILLIITASQSNAGNNVRGSGCGHWFWFYPVYGTSSVHHRNTEEGVNSQNGSDPAREV</sequence>
<feature type="transmembrane region" description="Helical" evidence="5">
    <location>
        <begin position="237"/>
        <end position="256"/>
    </location>
</feature>
<evidence type="ECO:0000313" key="7">
    <source>
        <dbReference type="EMBL" id="OXA64700.1"/>
    </source>
</evidence>